<reference evidence="2 3" key="1">
    <citation type="journal article" date="2014" name="Nat. Genet.">
        <title>Genome and transcriptome of the porcine whipworm Trichuris suis.</title>
        <authorList>
            <person name="Jex A.R."/>
            <person name="Nejsum P."/>
            <person name="Schwarz E.M."/>
            <person name="Hu L."/>
            <person name="Young N.D."/>
            <person name="Hall R.S."/>
            <person name="Korhonen P.K."/>
            <person name="Liao S."/>
            <person name="Thamsborg S."/>
            <person name="Xia J."/>
            <person name="Xu P."/>
            <person name="Wang S."/>
            <person name="Scheerlinck J.P."/>
            <person name="Hofmann A."/>
            <person name="Sternberg P.W."/>
            <person name="Wang J."/>
            <person name="Gasser R.B."/>
        </authorList>
    </citation>
    <scope>NUCLEOTIDE SEQUENCE [LARGE SCALE GENOMIC DNA]</scope>
    <source>
        <strain evidence="2">DCEP-RM93F</strain>
        <strain evidence="1">DCEP-RM93M</strain>
    </source>
</reference>
<sequence>MSTPSFYLDPAQPDTILPVFTASDFLEYLGVEFNPFGGRRDEVAGALRLLNRACKAHLKPQQKIKVIRSHLLLRGFFIL</sequence>
<organism evidence="2">
    <name type="scientific">Trichuris suis</name>
    <name type="common">pig whipworm</name>
    <dbReference type="NCBI Taxonomy" id="68888"/>
    <lineage>
        <taxon>Eukaryota</taxon>
        <taxon>Metazoa</taxon>
        <taxon>Ecdysozoa</taxon>
        <taxon>Nematoda</taxon>
        <taxon>Enoplea</taxon>
        <taxon>Dorylaimia</taxon>
        <taxon>Trichinellida</taxon>
        <taxon>Trichuridae</taxon>
        <taxon>Trichuris</taxon>
    </lineage>
</organism>
<dbReference type="EMBL" id="KL367562">
    <property type="protein sequence ID" value="KFD64050.1"/>
    <property type="molecule type" value="Genomic_DNA"/>
</dbReference>
<evidence type="ECO:0000313" key="2">
    <source>
        <dbReference type="EMBL" id="KFD64050.1"/>
    </source>
</evidence>
<dbReference type="Proteomes" id="UP000030758">
    <property type="component" value="Unassembled WGS sequence"/>
</dbReference>
<keyword evidence="3" id="KW-1185">Reference proteome</keyword>
<gene>
    <name evidence="1" type="ORF">M513_08628</name>
    <name evidence="2" type="ORF">M514_08628</name>
</gene>
<dbReference type="AlphaFoldDB" id="A0A085N3K4"/>
<dbReference type="Proteomes" id="UP000030764">
    <property type="component" value="Unassembled WGS sequence"/>
</dbReference>
<dbReference type="EMBL" id="KL363253">
    <property type="protein sequence ID" value="KFD50401.1"/>
    <property type="molecule type" value="Genomic_DNA"/>
</dbReference>
<accession>A0A085N3K4</accession>
<name>A0A085N3K4_9BILA</name>
<proteinExistence type="predicted"/>
<evidence type="ECO:0000313" key="1">
    <source>
        <dbReference type="EMBL" id="KFD50401.1"/>
    </source>
</evidence>
<evidence type="ECO:0000313" key="3">
    <source>
        <dbReference type="Proteomes" id="UP000030764"/>
    </source>
</evidence>
<protein>
    <submittedName>
        <fullName evidence="2">Uncharacterized protein</fullName>
    </submittedName>
</protein>